<gene>
    <name evidence="1" type="ORF">CCR75_004909</name>
</gene>
<dbReference type="EMBL" id="SHOA02000008">
    <property type="protein sequence ID" value="TDH66189.1"/>
    <property type="molecule type" value="Genomic_DNA"/>
</dbReference>
<dbReference type="RefSeq" id="XP_067815688.1">
    <property type="nucleotide sequence ID" value="XM_067962995.1"/>
</dbReference>
<evidence type="ECO:0000313" key="1">
    <source>
        <dbReference type="EMBL" id="TDH66189.1"/>
    </source>
</evidence>
<organism evidence="1 2">
    <name type="scientific">Bremia lactucae</name>
    <name type="common">Lettuce downy mildew</name>
    <dbReference type="NCBI Taxonomy" id="4779"/>
    <lineage>
        <taxon>Eukaryota</taxon>
        <taxon>Sar</taxon>
        <taxon>Stramenopiles</taxon>
        <taxon>Oomycota</taxon>
        <taxon>Peronosporomycetes</taxon>
        <taxon>Peronosporales</taxon>
        <taxon>Peronosporaceae</taxon>
        <taxon>Bremia</taxon>
    </lineage>
</organism>
<proteinExistence type="predicted"/>
<comment type="caution">
    <text evidence="1">The sequence shown here is derived from an EMBL/GenBank/DDBJ whole genome shotgun (WGS) entry which is preliminary data.</text>
</comment>
<evidence type="ECO:0000313" key="2">
    <source>
        <dbReference type="Proteomes" id="UP000294530"/>
    </source>
</evidence>
<dbReference type="KEGG" id="blac:94348666"/>
<accession>A0A976FGN9</accession>
<sequence length="9" mass="1146">MLCRRARKL</sequence>
<protein>
    <submittedName>
        <fullName evidence="1">Uncharacterized protein</fullName>
    </submittedName>
</protein>
<dbReference type="GeneID" id="94348666"/>
<reference evidence="1 2" key="1">
    <citation type="journal article" date="2021" name="Genome Biol.">
        <title>AFLAP: assembly-free linkage analysis pipeline using k-mers from genome sequencing data.</title>
        <authorList>
            <person name="Fletcher K."/>
            <person name="Zhang L."/>
            <person name="Gil J."/>
            <person name="Han R."/>
            <person name="Cavanaugh K."/>
            <person name="Michelmore R."/>
        </authorList>
    </citation>
    <scope>NUCLEOTIDE SEQUENCE [LARGE SCALE GENOMIC DNA]</scope>
    <source>
        <strain evidence="1 2">SF5</strain>
    </source>
</reference>
<name>A0A976FGN9_BRELC</name>
<dbReference type="Proteomes" id="UP000294530">
    <property type="component" value="Unassembled WGS sequence"/>
</dbReference>
<keyword evidence="2" id="KW-1185">Reference proteome</keyword>